<feature type="non-terminal residue" evidence="2">
    <location>
        <position position="159"/>
    </location>
</feature>
<sequence length="159" mass="16995">MKIVYVVPGPMDSQEIARRGNLLKEWAFPGTEVDIVGVTEGPASIESMYEEYLSIPATAKEIFRLEKEGYDAAILGCAGDPGLDAMREITSKMLVVGPAETSMLTAAMLGHKFTVITIDESMIASTEELAFKAGVLNKLASVRAVSIAVLDLAVNKKAS</sequence>
<dbReference type="InterPro" id="IPR052186">
    <property type="entry name" value="Hydantoin_racemase-like"/>
</dbReference>
<dbReference type="Pfam" id="PF01177">
    <property type="entry name" value="Asp_Glu_race"/>
    <property type="match status" value="1"/>
</dbReference>
<dbReference type="PANTHER" id="PTHR28047">
    <property type="entry name" value="PROTEIN DCG1"/>
    <property type="match status" value="1"/>
</dbReference>
<evidence type="ECO:0000313" key="2">
    <source>
        <dbReference type="EMBL" id="GAF89577.1"/>
    </source>
</evidence>
<evidence type="ECO:0000256" key="1">
    <source>
        <dbReference type="ARBA" id="ARBA00038414"/>
    </source>
</evidence>
<dbReference type="InterPro" id="IPR015942">
    <property type="entry name" value="Asp/Glu/hydantoin_racemase"/>
</dbReference>
<comment type="caution">
    <text evidence="2">The sequence shown here is derived from an EMBL/GenBank/DDBJ whole genome shotgun (WGS) entry which is preliminary data.</text>
</comment>
<dbReference type="Gene3D" id="3.40.50.12500">
    <property type="match status" value="1"/>
</dbReference>
<proteinExistence type="inferred from homology"/>
<dbReference type="AlphaFoldDB" id="X0TN68"/>
<dbReference type="EMBL" id="BARS01012730">
    <property type="protein sequence ID" value="GAF89577.1"/>
    <property type="molecule type" value="Genomic_DNA"/>
</dbReference>
<dbReference type="GO" id="GO:0047661">
    <property type="term" value="F:amino-acid racemase activity"/>
    <property type="evidence" value="ECO:0007669"/>
    <property type="project" value="InterPro"/>
</dbReference>
<accession>X0TN68</accession>
<evidence type="ECO:0008006" key="3">
    <source>
        <dbReference type="Google" id="ProtNLM"/>
    </source>
</evidence>
<protein>
    <recommendedName>
        <fullName evidence="3">Hydrogenase expression protein HupH</fullName>
    </recommendedName>
</protein>
<dbReference type="InterPro" id="IPR053714">
    <property type="entry name" value="Iso_Racemase_Enz_sf"/>
</dbReference>
<reference evidence="2" key="1">
    <citation type="journal article" date="2014" name="Front. Microbiol.">
        <title>High frequency of phylogenetically diverse reductive dehalogenase-homologous genes in deep subseafloor sedimentary metagenomes.</title>
        <authorList>
            <person name="Kawai M."/>
            <person name="Futagami T."/>
            <person name="Toyoda A."/>
            <person name="Takaki Y."/>
            <person name="Nishi S."/>
            <person name="Hori S."/>
            <person name="Arai W."/>
            <person name="Tsubouchi T."/>
            <person name="Morono Y."/>
            <person name="Uchiyama I."/>
            <person name="Ito T."/>
            <person name="Fujiyama A."/>
            <person name="Inagaki F."/>
            <person name="Takami H."/>
        </authorList>
    </citation>
    <scope>NUCLEOTIDE SEQUENCE</scope>
    <source>
        <strain evidence="2">Expedition CK06-06</strain>
    </source>
</reference>
<comment type="similarity">
    <text evidence="1">Belongs to the HyuE racemase family.</text>
</comment>
<gene>
    <name evidence="2" type="ORF">S01H1_22524</name>
</gene>
<organism evidence="2">
    <name type="scientific">marine sediment metagenome</name>
    <dbReference type="NCBI Taxonomy" id="412755"/>
    <lineage>
        <taxon>unclassified sequences</taxon>
        <taxon>metagenomes</taxon>
        <taxon>ecological metagenomes</taxon>
    </lineage>
</organism>
<dbReference type="PANTHER" id="PTHR28047:SF5">
    <property type="entry name" value="PROTEIN DCG1"/>
    <property type="match status" value="1"/>
</dbReference>
<name>X0TN68_9ZZZZ</name>